<dbReference type="PANTHER" id="PTHR30472:SF25">
    <property type="entry name" value="ABC TRANSPORTER PERMEASE PROTEIN MJ0876-RELATED"/>
    <property type="match status" value="1"/>
</dbReference>
<dbReference type="EMBL" id="AP025739">
    <property type="protein sequence ID" value="BDI34336.1"/>
    <property type="molecule type" value="Genomic_DNA"/>
</dbReference>
<evidence type="ECO:0000256" key="3">
    <source>
        <dbReference type="ARBA" id="ARBA00022448"/>
    </source>
</evidence>
<dbReference type="PANTHER" id="PTHR30472">
    <property type="entry name" value="FERRIC ENTEROBACTIN TRANSPORT SYSTEM PERMEASE PROTEIN"/>
    <property type="match status" value="1"/>
</dbReference>
<dbReference type="InterPro" id="IPR037294">
    <property type="entry name" value="ABC_BtuC-like"/>
</dbReference>
<dbReference type="AlphaFoldDB" id="A0A402CWZ6"/>
<proteinExistence type="inferred from homology"/>
<evidence type="ECO:0000256" key="4">
    <source>
        <dbReference type="ARBA" id="ARBA00022475"/>
    </source>
</evidence>
<evidence type="ECO:0000256" key="5">
    <source>
        <dbReference type="ARBA" id="ARBA00022692"/>
    </source>
</evidence>
<keyword evidence="3" id="KW-0813">Transport</keyword>
<name>A0A402CWZ6_9BACT</name>
<dbReference type="CDD" id="cd06550">
    <property type="entry name" value="TM_ABC_iron-siderophores_like"/>
    <property type="match status" value="1"/>
</dbReference>
<dbReference type="OrthoDB" id="9811721at2"/>
<dbReference type="Proteomes" id="UP000287394">
    <property type="component" value="Chromosome"/>
</dbReference>
<dbReference type="KEGG" id="ccot:CCAX7_63870"/>
<organism evidence="8 9">
    <name type="scientific">Capsulimonas corticalis</name>
    <dbReference type="NCBI Taxonomy" id="2219043"/>
    <lineage>
        <taxon>Bacteria</taxon>
        <taxon>Bacillati</taxon>
        <taxon>Armatimonadota</taxon>
        <taxon>Armatimonadia</taxon>
        <taxon>Capsulimonadales</taxon>
        <taxon>Capsulimonadaceae</taxon>
        <taxon>Capsulimonas</taxon>
    </lineage>
</organism>
<gene>
    <name evidence="8" type="ORF">CCAX7_63870</name>
</gene>
<dbReference type="GO" id="GO:0022857">
    <property type="term" value="F:transmembrane transporter activity"/>
    <property type="evidence" value="ECO:0007669"/>
    <property type="project" value="InterPro"/>
</dbReference>
<comment type="similarity">
    <text evidence="2">Belongs to the binding-protein-dependent transport system permease family. FecCD subfamily.</text>
</comment>
<sequence length="359" mass="37264">MSAAAPPTQDHRRARTGHGARAGRAWVMLALLFGALFLSAVIAAGLGAVHYSPVQVLAALRHGPPNLDSADIDPARITLWSLRLPRILMAMVVGGSLATSGVALQSLLRNDLADPYVVGVSSGASVGAEIAYLKHAENVLGGAAAPLTAFAGGIAAMTLVYGMARRGGQVLVTSLLLGGVVVSAFLGAVSTLILQLSSPDDAFRTLNRLMGSLQDSTLPQCAIAAAFLLFGALALFTQSRAMNVFALGEESAKQLGVDTERFKSTLIVTASLLTASTVAFSGMIGFVGLIVPHAARRLAGTPDHVRVLPIAAVGGALLMVWADTLARSVMPDNRELPVGVITAFLGAPFFIYLLRRHGR</sequence>
<comment type="subcellular location">
    <subcellularLocation>
        <location evidence="1">Cell membrane</location>
        <topology evidence="1">Multi-pass membrane protein</topology>
    </subcellularLocation>
</comment>
<keyword evidence="9" id="KW-1185">Reference proteome</keyword>
<evidence type="ECO:0000256" key="1">
    <source>
        <dbReference type="ARBA" id="ARBA00004651"/>
    </source>
</evidence>
<evidence type="ECO:0000313" key="9">
    <source>
        <dbReference type="Proteomes" id="UP000287394"/>
    </source>
</evidence>
<accession>A0A402CWZ6</accession>
<dbReference type="Gene3D" id="1.10.3470.10">
    <property type="entry name" value="ABC transporter involved in vitamin B12 uptake, BtuC"/>
    <property type="match status" value="1"/>
</dbReference>
<evidence type="ECO:0000256" key="6">
    <source>
        <dbReference type="ARBA" id="ARBA00022989"/>
    </source>
</evidence>
<dbReference type="RefSeq" id="WP_119321863.1">
    <property type="nucleotide sequence ID" value="NZ_AP025739.1"/>
</dbReference>
<keyword evidence="4" id="KW-1003">Cell membrane</keyword>
<dbReference type="FunFam" id="1.10.3470.10:FF:000001">
    <property type="entry name" value="Vitamin B12 ABC transporter permease BtuC"/>
    <property type="match status" value="1"/>
</dbReference>
<protein>
    <submittedName>
        <fullName evidence="8">Corrinoid ABC transporter permease</fullName>
    </submittedName>
</protein>
<evidence type="ECO:0000313" key="8">
    <source>
        <dbReference type="EMBL" id="BDI34336.1"/>
    </source>
</evidence>
<dbReference type="InterPro" id="IPR000522">
    <property type="entry name" value="ABC_transptr_permease_BtuC"/>
</dbReference>
<keyword evidence="7" id="KW-0472">Membrane</keyword>
<keyword evidence="5" id="KW-0812">Transmembrane</keyword>
<evidence type="ECO:0000256" key="7">
    <source>
        <dbReference type="ARBA" id="ARBA00023136"/>
    </source>
</evidence>
<keyword evidence="6" id="KW-1133">Transmembrane helix</keyword>
<evidence type="ECO:0000256" key="2">
    <source>
        <dbReference type="ARBA" id="ARBA00007935"/>
    </source>
</evidence>
<dbReference type="GO" id="GO:0033214">
    <property type="term" value="P:siderophore-iron import into cell"/>
    <property type="evidence" value="ECO:0007669"/>
    <property type="project" value="TreeGrafter"/>
</dbReference>
<dbReference type="Pfam" id="PF01032">
    <property type="entry name" value="FecCD"/>
    <property type="match status" value="1"/>
</dbReference>
<dbReference type="GO" id="GO:0005886">
    <property type="term" value="C:plasma membrane"/>
    <property type="evidence" value="ECO:0007669"/>
    <property type="project" value="UniProtKB-SubCell"/>
</dbReference>
<reference evidence="8 9" key="1">
    <citation type="journal article" date="2019" name="Int. J. Syst. Evol. Microbiol.">
        <title>Capsulimonas corticalis gen. nov., sp. nov., an aerobic capsulated bacterium, of a novel bacterial order, Capsulimonadales ord. nov., of the class Armatimonadia of the phylum Armatimonadetes.</title>
        <authorList>
            <person name="Li J."/>
            <person name="Kudo C."/>
            <person name="Tonouchi A."/>
        </authorList>
    </citation>
    <scope>NUCLEOTIDE SEQUENCE [LARGE SCALE GENOMIC DNA]</scope>
    <source>
        <strain evidence="8 9">AX-7</strain>
    </source>
</reference>
<dbReference type="FunCoup" id="A0A402CWZ6">
    <property type="interactions" value="206"/>
</dbReference>
<dbReference type="SUPFAM" id="SSF81345">
    <property type="entry name" value="ABC transporter involved in vitamin B12 uptake, BtuC"/>
    <property type="match status" value="1"/>
</dbReference>